<dbReference type="InterPro" id="IPR020846">
    <property type="entry name" value="MFS_dom"/>
</dbReference>
<dbReference type="Proteomes" id="UP001150941">
    <property type="component" value="Unassembled WGS sequence"/>
</dbReference>
<feature type="transmembrane region" description="Helical" evidence="7">
    <location>
        <begin position="527"/>
        <end position="545"/>
    </location>
</feature>
<feature type="transmembrane region" description="Helical" evidence="7">
    <location>
        <begin position="281"/>
        <end position="299"/>
    </location>
</feature>
<feature type="transmembrane region" description="Helical" evidence="7">
    <location>
        <begin position="206"/>
        <end position="228"/>
    </location>
</feature>
<sequence>MESEDHCLQAMLVEVTSSLSVPGNPREQKTAAEVTLGGPAEDVDEVKEDVQGKVPVLLWALIVLTIVSSIFLFSMDNTIVADIQSPIVNKFGEVGKLSWMGVAFVLSSASTMTTCAKILYILGVVIFEAGSALCGAAPNMNALIVGRAIAGLGGSGLYLGCLTLIEVTTSVRQRPMYMGFTGITWGLGTVLGPLIGGAFAENRHTTWRWAFYINLVIGGLFAPIYLFFLPMADPQKGVALKDKLRQVDFVGLVLNAGFLVCLTMATNLGNILFPWGSAKEISLWVVGGILLVVFIVQQATAFTTTKANRIFPGDFLRKPIMWILFIAMACASTAVFVPVYYIPLYFQFVLGDSPLTAAVRLLPFVFLSVFCGLLNGGTMSLLGYYQPWYLVGGMFTAIGGGLMSTIDEHSSRSSIYGYSVLIGLGSGLFIQASFAVAQAKVPRARASDATAFIALAQTIGIVLSLAISGSVWQNQSVAALQELLPQLPREQLRGMLSGASDSANWSHIPDKMRAKVIHAIVHAMSHTYYLVVTAGVVTVVAALLMKPERIFMQPGAMA</sequence>
<proteinExistence type="inferred from homology"/>
<dbReference type="GO" id="GO:0005886">
    <property type="term" value="C:plasma membrane"/>
    <property type="evidence" value="ECO:0007669"/>
    <property type="project" value="TreeGrafter"/>
</dbReference>
<comment type="subcellular location">
    <subcellularLocation>
        <location evidence="1">Membrane</location>
        <topology evidence="1">Multi-pass membrane protein</topology>
    </subcellularLocation>
</comment>
<dbReference type="AlphaFoldDB" id="A0A9W9NNX7"/>
<dbReference type="GO" id="GO:0022857">
    <property type="term" value="F:transmembrane transporter activity"/>
    <property type="evidence" value="ECO:0007669"/>
    <property type="project" value="InterPro"/>
</dbReference>
<evidence type="ECO:0000313" key="10">
    <source>
        <dbReference type="Proteomes" id="UP001150941"/>
    </source>
</evidence>
<evidence type="ECO:0000259" key="8">
    <source>
        <dbReference type="PROSITE" id="PS50850"/>
    </source>
</evidence>
<dbReference type="RefSeq" id="XP_058327548.1">
    <property type="nucleotide sequence ID" value="XM_058477203.1"/>
</dbReference>
<feature type="transmembrane region" description="Helical" evidence="7">
    <location>
        <begin position="388"/>
        <end position="406"/>
    </location>
</feature>
<feature type="domain" description="Major facilitator superfamily (MFS) profile" evidence="8">
    <location>
        <begin position="30"/>
        <end position="550"/>
    </location>
</feature>
<keyword evidence="10" id="KW-1185">Reference proteome</keyword>
<keyword evidence="3" id="KW-0813">Transport</keyword>
<dbReference type="EMBL" id="JAPQKS010000006">
    <property type="protein sequence ID" value="KAJ5223365.1"/>
    <property type="molecule type" value="Genomic_DNA"/>
</dbReference>
<dbReference type="PANTHER" id="PTHR23501:SF12">
    <property type="entry name" value="MAJOR FACILITATOR SUPERFAMILY (MFS) PROFILE DOMAIN-CONTAINING PROTEIN-RELATED"/>
    <property type="match status" value="1"/>
</dbReference>
<dbReference type="InterPro" id="IPR011701">
    <property type="entry name" value="MFS"/>
</dbReference>
<feature type="transmembrane region" description="Helical" evidence="7">
    <location>
        <begin position="118"/>
        <end position="138"/>
    </location>
</feature>
<feature type="transmembrane region" description="Helical" evidence="7">
    <location>
        <begin position="449"/>
        <end position="472"/>
    </location>
</feature>
<evidence type="ECO:0000256" key="3">
    <source>
        <dbReference type="ARBA" id="ARBA00022448"/>
    </source>
</evidence>
<accession>A0A9W9NNX7</accession>
<gene>
    <name evidence="9" type="ORF">N7468_007907</name>
</gene>
<reference evidence="9" key="1">
    <citation type="submission" date="2022-11" db="EMBL/GenBank/DDBJ databases">
        <authorList>
            <person name="Petersen C."/>
        </authorList>
    </citation>
    <scope>NUCLEOTIDE SEQUENCE</scope>
    <source>
        <strain evidence="9">IBT 19713</strain>
    </source>
</reference>
<organism evidence="9 10">
    <name type="scientific">Penicillium chermesinum</name>
    <dbReference type="NCBI Taxonomy" id="63820"/>
    <lineage>
        <taxon>Eukaryota</taxon>
        <taxon>Fungi</taxon>
        <taxon>Dikarya</taxon>
        <taxon>Ascomycota</taxon>
        <taxon>Pezizomycotina</taxon>
        <taxon>Eurotiomycetes</taxon>
        <taxon>Eurotiomycetidae</taxon>
        <taxon>Eurotiales</taxon>
        <taxon>Aspergillaceae</taxon>
        <taxon>Penicillium</taxon>
    </lineage>
</organism>
<reference evidence="9" key="2">
    <citation type="journal article" date="2023" name="IMA Fungus">
        <title>Comparative genomic study of the Penicillium genus elucidates a diverse pangenome and 15 lateral gene transfer events.</title>
        <authorList>
            <person name="Petersen C."/>
            <person name="Sorensen T."/>
            <person name="Nielsen M.R."/>
            <person name="Sondergaard T.E."/>
            <person name="Sorensen J.L."/>
            <person name="Fitzpatrick D.A."/>
            <person name="Frisvad J.C."/>
            <person name="Nielsen K.L."/>
        </authorList>
    </citation>
    <scope>NUCLEOTIDE SEQUENCE</scope>
    <source>
        <strain evidence="9">IBT 19713</strain>
    </source>
</reference>
<dbReference type="PANTHER" id="PTHR23501">
    <property type="entry name" value="MAJOR FACILITATOR SUPERFAMILY"/>
    <property type="match status" value="1"/>
</dbReference>
<dbReference type="OrthoDB" id="10021397at2759"/>
<evidence type="ECO:0000256" key="5">
    <source>
        <dbReference type="ARBA" id="ARBA00022989"/>
    </source>
</evidence>
<comment type="similarity">
    <text evidence="2">Belongs to the major facilitator superfamily. TCR/Tet family.</text>
</comment>
<feature type="transmembrane region" description="Helical" evidence="7">
    <location>
        <begin position="249"/>
        <end position="275"/>
    </location>
</feature>
<evidence type="ECO:0000313" key="9">
    <source>
        <dbReference type="EMBL" id="KAJ5223365.1"/>
    </source>
</evidence>
<dbReference type="Pfam" id="PF07690">
    <property type="entry name" value="MFS_1"/>
    <property type="match status" value="1"/>
</dbReference>
<protein>
    <recommendedName>
        <fullName evidence="8">Major facilitator superfamily (MFS) profile domain-containing protein</fullName>
    </recommendedName>
</protein>
<feature type="transmembrane region" description="Helical" evidence="7">
    <location>
        <begin position="355"/>
        <end position="376"/>
    </location>
</feature>
<dbReference type="GeneID" id="83204506"/>
<evidence type="ECO:0000256" key="7">
    <source>
        <dbReference type="SAM" id="Phobius"/>
    </source>
</evidence>
<dbReference type="SUPFAM" id="SSF103473">
    <property type="entry name" value="MFS general substrate transporter"/>
    <property type="match status" value="1"/>
</dbReference>
<dbReference type="Gene3D" id="1.20.1250.20">
    <property type="entry name" value="MFS general substrate transporter like domains"/>
    <property type="match status" value="1"/>
</dbReference>
<keyword evidence="6 7" id="KW-0472">Membrane</keyword>
<evidence type="ECO:0000256" key="6">
    <source>
        <dbReference type="ARBA" id="ARBA00023136"/>
    </source>
</evidence>
<keyword evidence="5 7" id="KW-1133">Transmembrane helix</keyword>
<feature type="transmembrane region" description="Helical" evidence="7">
    <location>
        <begin position="144"/>
        <end position="165"/>
    </location>
</feature>
<feature type="transmembrane region" description="Helical" evidence="7">
    <location>
        <begin position="56"/>
        <end position="75"/>
    </location>
</feature>
<evidence type="ECO:0000256" key="4">
    <source>
        <dbReference type="ARBA" id="ARBA00022692"/>
    </source>
</evidence>
<evidence type="ECO:0000256" key="1">
    <source>
        <dbReference type="ARBA" id="ARBA00004141"/>
    </source>
</evidence>
<feature type="transmembrane region" description="Helical" evidence="7">
    <location>
        <begin position="177"/>
        <end position="200"/>
    </location>
</feature>
<name>A0A9W9NNX7_9EURO</name>
<dbReference type="InterPro" id="IPR036259">
    <property type="entry name" value="MFS_trans_sf"/>
</dbReference>
<feature type="transmembrane region" description="Helical" evidence="7">
    <location>
        <begin position="320"/>
        <end position="343"/>
    </location>
</feature>
<comment type="caution">
    <text evidence="9">The sequence shown here is derived from an EMBL/GenBank/DDBJ whole genome shotgun (WGS) entry which is preliminary data.</text>
</comment>
<feature type="transmembrane region" description="Helical" evidence="7">
    <location>
        <begin position="418"/>
        <end position="437"/>
    </location>
</feature>
<keyword evidence="4 7" id="KW-0812">Transmembrane</keyword>
<evidence type="ECO:0000256" key="2">
    <source>
        <dbReference type="ARBA" id="ARBA00007520"/>
    </source>
</evidence>
<dbReference type="PROSITE" id="PS50850">
    <property type="entry name" value="MFS"/>
    <property type="match status" value="1"/>
</dbReference>